<protein>
    <recommendedName>
        <fullName evidence="3">Reverse transcriptase domain-containing protein</fullName>
    </recommendedName>
</protein>
<evidence type="ECO:0000313" key="1">
    <source>
        <dbReference type="EMBL" id="WMV42231.1"/>
    </source>
</evidence>
<dbReference type="InterPro" id="IPR052343">
    <property type="entry name" value="Retrotransposon-Effector_Assoc"/>
</dbReference>
<dbReference type="PANTHER" id="PTHR46890:SF50">
    <property type="entry name" value="RNA-DIRECTED DNA POLYMERASE, EUKARYOTA, REVERSE TRANSCRIPTASE ZINC-BINDING DOMAIN PROTEIN-RELATED"/>
    <property type="match status" value="1"/>
</dbReference>
<evidence type="ECO:0000313" key="2">
    <source>
        <dbReference type="Proteomes" id="UP001234989"/>
    </source>
</evidence>
<proteinExistence type="predicted"/>
<evidence type="ECO:0008006" key="3">
    <source>
        <dbReference type="Google" id="ProtNLM"/>
    </source>
</evidence>
<dbReference type="Proteomes" id="UP001234989">
    <property type="component" value="Chromosome 8"/>
</dbReference>
<accession>A0AAF0UAP8</accession>
<keyword evidence="2" id="KW-1185">Reference proteome</keyword>
<name>A0AAF0UAP8_SOLVR</name>
<dbReference type="AlphaFoldDB" id="A0AAF0UAP8"/>
<reference evidence="1" key="1">
    <citation type="submission" date="2023-08" db="EMBL/GenBank/DDBJ databases">
        <title>A de novo genome assembly of Solanum verrucosum Schlechtendal, a Mexican diploid species geographically isolated from the other diploid A-genome species in potato relatives.</title>
        <authorList>
            <person name="Hosaka K."/>
        </authorList>
    </citation>
    <scope>NUCLEOTIDE SEQUENCE</scope>
    <source>
        <tissue evidence="1">Young leaves</tissue>
    </source>
</reference>
<dbReference type="EMBL" id="CP133619">
    <property type="protein sequence ID" value="WMV42231.1"/>
    <property type="molecule type" value="Genomic_DNA"/>
</dbReference>
<sequence length="226" mass="25630">MSGYKGVLRRNKCGRALSLCAIDKDPGPDGITMNFIQTFWALVKEDIMGILHYFHEHHVFKKIFNANFVALIRKKEGTVESRDFRPISVISGVYKIYAKVLAERTKRVINRLVNKHQMAFVKGRQITDAALIANDTVLIREPKVEQVFIRVLLVVFEVVSGLRVNWRKSSIYPVKEVSSIQTFGSILGCGMGYLPIVYLGMPLGRRHKDVEIQNNILTKAEKGLAQ</sequence>
<dbReference type="PANTHER" id="PTHR46890">
    <property type="entry name" value="NON-LTR RETROLELEMENT REVERSE TRANSCRIPTASE-LIKE PROTEIN-RELATED"/>
    <property type="match status" value="1"/>
</dbReference>
<gene>
    <name evidence="1" type="ORF">MTR67_035616</name>
</gene>
<organism evidence="1 2">
    <name type="scientific">Solanum verrucosum</name>
    <dbReference type="NCBI Taxonomy" id="315347"/>
    <lineage>
        <taxon>Eukaryota</taxon>
        <taxon>Viridiplantae</taxon>
        <taxon>Streptophyta</taxon>
        <taxon>Embryophyta</taxon>
        <taxon>Tracheophyta</taxon>
        <taxon>Spermatophyta</taxon>
        <taxon>Magnoliopsida</taxon>
        <taxon>eudicotyledons</taxon>
        <taxon>Gunneridae</taxon>
        <taxon>Pentapetalae</taxon>
        <taxon>asterids</taxon>
        <taxon>lamiids</taxon>
        <taxon>Solanales</taxon>
        <taxon>Solanaceae</taxon>
        <taxon>Solanoideae</taxon>
        <taxon>Solaneae</taxon>
        <taxon>Solanum</taxon>
    </lineage>
</organism>